<proteinExistence type="predicted"/>
<gene>
    <name evidence="1" type="ORF">EV195_102329</name>
</gene>
<dbReference type="Pfam" id="PF20001">
    <property type="entry name" value="DUF6428"/>
    <property type="match status" value="1"/>
</dbReference>
<reference evidence="1 2" key="1">
    <citation type="submission" date="2019-03" db="EMBL/GenBank/DDBJ databases">
        <title>Genomic Encyclopedia of Type Strains, Phase IV (KMG-IV): sequencing the most valuable type-strain genomes for metagenomic binning, comparative biology and taxonomic classification.</title>
        <authorList>
            <person name="Goeker M."/>
        </authorList>
    </citation>
    <scope>NUCLEOTIDE SEQUENCE [LARGE SCALE GENOMIC DNA]</scope>
    <source>
        <strain evidence="1 2">DSM 14836</strain>
    </source>
</reference>
<name>A0A4R2NY32_9FLAO</name>
<keyword evidence="2" id="KW-1185">Reference proteome</keyword>
<evidence type="ECO:0000313" key="2">
    <source>
        <dbReference type="Proteomes" id="UP000294564"/>
    </source>
</evidence>
<dbReference type="EMBL" id="SLXM01000002">
    <property type="protein sequence ID" value="TCP26987.1"/>
    <property type="molecule type" value="Genomic_DNA"/>
</dbReference>
<sequence length="158" mass="17710">MKLSEIKQHLSQLTTIAFQLPNGDLVPEHFHVTEVGKVSKHFIDCGGVLRKEERINFQLWNADDYNHRLHPEKLVHIIELSEKTLNLKDVEIEIEYQGETTIGKYGLDFDGKSFLLTNTATACLAQDQCGISPQQKPKIRLSSLQSQGTSCEPGSGCC</sequence>
<dbReference type="RefSeq" id="WP_132793898.1">
    <property type="nucleotide sequence ID" value="NZ_SLXM01000002.1"/>
</dbReference>
<accession>A0A4R2NY32</accession>
<protein>
    <submittedName>
        <fullName evidence="1">Uncharacterized protein</fullName>
    </submittedName>
</protein>
<dbReference type="AlphaFoldDB" id="A0A4R2NY32"/>
<evidence type="ECO:0000313" key="1">
    <source>
        <dbReference type="EMBL" id="TCP26987.1"/>
    </source>
</evidence>
<comment type="caution">
    <text evidence="1">The sequence shown here is derived from an EMBL/GenBank/DDBJ whole genome shotgun (WGS) entry which is preliminary data.</text>
</comment>
<organism evidence="1 2">
    <name type="scientific">Tenacibaculum skagerrakense</name>
    <dbReference type="NCBI Taxonomy" id="186571"/>
    <lineage>
        <taxon>Bacteria</taxon>
        <taxon>Pseudomonadati</taxon>
        <taxon>Bacteroidota</taxon>
        <taxon>Flavobacteriia</taxon>
        <taxon>Flavobacteriales</taxon>
        <taxon>Flavobacteriaceae</taxon>
        <taxon>Tenacibaculum</taxon>
    </lineage>
</organism>
<dbReference type="Proteomes" id="UP000294564">
    <property type="component" value="Unassembled WGS sequence"/>
</dbReference>
<dbReference type="OrthoDB" id="66316at2"/>
<dbReference type="InterPro" id="IPR045534">
    <property type="entry name" value="DUF6428"/>
</dbReference>